<sequence>MCVLASASRLLALFAYYQAINAGHLHLFYFKILIVLSEIQVLKQCFWLIMSFLYLNNGKFRIMFFNSVLLPKNAGIEKTLLKRIHDNYKIMNHLPQVINLFISIILLPRFTVHLFAIIRTEFSTNFSPVISEKFCDLRQLFIKLWVVHSRNQVWLVKIMLAECLNKIAKARCLVSNLNFLVYKIF</sequence>
<accession>W6UQN2</accession>
<evidence type="ECO:0000313" key="2">
    <source>
        <dbReference type="EMBL" id="EUB63021.1"/>
    </source>
</evidence>
<evidence type="ECO:0000256" key="1">
    <source>
        <dbReference type="SAM" id="Phobius"/>
    </source>
</evidence>
<name>W6UQN2_ECHGR</name>
<feature type="transmembrane region" description="Helical" evidence="1">
    <location>
        <begin position="97"/>
        <end position="118"/>
    </location>
</feature>
<dbReference type="CTD" id="36337830"/>
<dbReference type="KEGG" id="egl:EGR_02115"/>
<keyword evidence="1" id="KW-0812">Transmembrane</keyword>
<reference evidence="2 3" key="1">
    <citation type="journal article" date="2013" name="Nat. Genet.">
        <title>The genome of the hydatid tapeworm Echinococcus granulosus.</title>
        <authorList>
            <person name="Zheng H."/>
            <person name="Zhang W."/>
            <person name="Zhang L."/>
            <person name="Zhang Z."/>
            <person name="Li J."/>
            <person name="Lu G."/>
            <person name="Zhu Y."/>
            <person name="Wang Y."/>
            <person name="Huang Y."/>
            <person name="Liu J."/>
            <person name="Kang H."/>
            <person name="Chen J."/>
            <person name="Wang L."/>
            <person name="Chen A."/>
            <person name="Yu S."/>
            <person name="Gao Z."/>
            <person name="Jin L."/>
            <person name="Gu W."/>
            <person name="Wang Z."/>
            <person name="Zhao L."/>
            <person name="Shi B."/>
            <person name="Wen H."/>
            <person name="Lin R."/>
            <person name="Jones M.K."/>
            <person name="Brejova B."/>
            <person name="Vinar T."/>
            <person name="Zhao G."/>
            <person name="McManus D.P."/>
            <person name="Chen Z."/>
            <person name="Zhou Y."/>
            <person name="Wang S."/>
        </authorList>
    </citation>
    <scope>NUCLEOTIDE SEQUENCE [LARGE SCALE GENOMIC DNA]</scope>
</reference>
<keyword evidence="1" id="KW-0472">Membrane</keyword>
<protein>
    <submittedName>
        <fullName evidence="2">Uncharacterized protein</fullName>
    </submittedName>
</protein>
<comment type="caution">
    <text evidence="2">The sequence shown here is derived from an EMBL/GenBank/DDBJ whole genome shotgun (WGS) entry which is preliminary data.</text>
</comment>
<dbReference type="EMBL" id="APAU02000009">
    <property type="protein sequence ID" value="EUB63021.1"/>
    <property type="molecule type" value="Genomic_DNA"/>
</dbReference>
<feature type="transmembrane region" description="Helical" evidence="1">
    <location>
        <begin position="32"/>
        <end position="55"/>
    </location>
</feature>
<keyword evidence="1" id="KW-1133">Transmembrane helix</keyword>
<organism evidence="2 3">
    <name type="scientific">Echinococcus granulosus</name>
    <name type="common">Hydatid tapeworm</name>
    <dbReference type="NCBI Taxonomy" id="6210"/>
    <lineage>
        <taxon>Eukaryota</taxon>
        <taxon>Metazoa</taxon>
        <taxon>Spiralia</taxon>
        <taxon>Lophotrochozoa</taxon>
        <taxon>Platyhelminthes</taxon>
        <taxon>Cestoda</taxon>
        <taxon>Eucestoda</taxon>
        <taxon>Cyclophyllidea</taxon>
        <taxon>Taeniidae</taxon>
        <taxon>Echinococcus</taxon>
        <taxon>Echinococcus granulosus group</taxon>
    </lineage>
</organism>
<dbReference type="GeneID" id="36337830"/>
<gene>
    <name evidence="2" type="ORF">EGR_02115</name>
</gene>
<dbReference type="RefSeq" id="XP_024354217.1">
    <property type="nucleotide sequence ID" value="XM_024491364.1"/>
</dbReference>
<keyword evidence="3" id="KW-1185">Reference proteome</keyword>
<dbReference type="Proteomes" id="UP000019149">
    <property type="component" value="Unassembled WGS sequence"/>
</dbReference>
<proteinExistence type="predicted"/>
<evidence type="ECO:0000313" key="3">
    <source>
        <dbReference type="Proteomes" id="UP000019149"/>
    </source>
</evidence>
<dbReference type="AlphaFoldDB" id="W6UQN2"/>